<dbReference type="EMBL" id="BMOK01000001">
    <property type="protein sequence ID" value="GGL42545.1"/>
    <property type="molecule type" value="Genomic_DNA"/>
</dbReference>
<dbReference type="CDD" id="cd04665">
    <property type="entry name" value="NUDIX_RppH"/>
    <property type="match status" value="1"/>
</dbReference>
<gene>
    <name evidence="3" type="ORF">GCM10007968_03090</name>
</gene>
<accession>A0A917RX91</accession>
<dbReference type="Proteomes" id="UP000654670">
    <property type="component" value="Unassembled WGS sequence"/>
</dbReference>
<dbReference type="InterPro" id="IPR020084">
    <property type="entry name" value="NUDIX_hydrolase_CS"/>
</dbReference>
<keyword evidence="4" id="KW-1185">Reference proteome</keyword>
<dbReference type="PROSITE" id="PS00893">
    <property type="entry name" value="NUDIX_BOX"/>
    <property type="match status" value="1"/>
</dbReference>
<dbReference type="RefSeq" id="WP_308424055.1">
    <property type="nucleotide sequence ID" value="NZ_BMOK01000001.1"/>
</dbReference>
<reference evidence="3" key="2">
    <citation type="submission" date="2020-09" db="EMBL/GenBank/DDBJ databases">
        <authorList>
            <person name="Sun Q."/>
            <person name="Ohkuma M."/>
        </authorList>
    </citation>
    <scope>NUCLEOTIDE SEQUENCE</scope>
    <source>
        <strain evidence="3">JCM 15325</strain>
    </source>
</reference>
<dbReference type="InterPro" id="IPR015797">
    <property type="entry name" value="NUDIX_hydrolase-like_dom_sf"/>
</dbReference>
<dbReference type="PROSITE" id="PS51462">
    <property type="entry name" value="NUDIX"/>
    <property type="match status" value="1"/>
</dbReference>
<comment type="caution">
    <text evidence="3">The sequence shown here is derived from an EMBL/GenBank/DDBJ whole genome shotgun (WGS) entry which is preliminary data.</text>
</comment>
<dbReference type="Pfam" id="PF00293">
    <property type="entry name" value="NUDIX"/>
    <property type="match status" value="1"/>
</dbReference>
<proteinExistence type="predicted"/>
<keyword evidence="1" id="KW-0378">Hydrolase</keyword>
<dbReference type="InterPro" id="IPR000086">
    <property type="entry name" value="NUDIX_hydrolase_dom"/>
</dbReference>
<reference evidence="3" key="1">
    <citation type="journal article" date="2014" name="Int. J. Syst. Evol. Microbiol.">
        <title>Complete genome sequence of Corynebacterium casei LMG S-19264T (=DSM 44701T), isolated from a smear-ripened cheese.</title>
        <authorList>
            <consortium name="US DOE Joint Genome Institute (JGI-PGF)"/>
            <person name="Walter F."/>
            <person name="Albersmeier A."/>
            <person name="Kalinowski J."/>
            <person name="Ruckert C."/>
        </authorList>
    </citation>
    <scope>NUCLEOTIDE SEQUENCE</scope>
    <source>
        <strain evidence="3">JCM 15325</strain>
    </source>
</reference>
<feature type="domain" description="Nudix hydrolase" evidence="2">
    <location>
        <begin position="14"/>
        <end position="148"/>
    </location>
</feature>
<sequence>MGEIKTFHDFYGNRVSLAVAGYPFSEHPKHVWVICRFHEQWLLTLHSRRGLEFPGGKVEKSEHADDAARREVEEETGAHIGRLFPIGQYRVDGRNESIIKNIYYAEIDRIELKNSYLETRGPRFISRLPDSIATDRRYSFLMKDRVLSESMKVISSEQFSRHPAWDIHQDIFNY</sequence>
<evidence type="ECO:0000259" key="2">
    <source>
        <dbReference type="PROSITE" id="PS51462"/>
    </source>
</evidence>
<dbReference type="InterPro" id="IPR014078">
    <property type="entry name" value="Nudix_YtkD"/>
</dbReference>
<evidence type="ECO:0000313" key="3">
    <source>
        <dbReference type="EMBL" id="GGL42545.1"/>
    </source>
</evidence>
<evidence type="ECO:0000256" key="1">
    <source>
        <dbReference type="ARBA" id="ARBA00022801"/>
    </source>
</evidence>
<evidence type="ECO:0000313" key="4">
    <source>
        <dbReference type="Proteomes" id="UP000654670"/>
    </source>
</evidence>
<dbReference type="Gene3D" id="3.90.79.10">
    <property type="entry name" value="Nucleoside Triphosphate Pyrophosphohydrolase"/>
    <property type="match status" value="1"/>
</dbReference>
<dbReference type="AlphaFoldDB" id="A0A917RX91"/>
<protein>
    <submittedName>
        <fullName evidence="3">Nucleoside triphosphatase YtkD</fullName>
    </submittedName>
</protein>
<dbReference type="NCBIfam" id="TIGR02705">
    <property type="entry name" value="nudix_YtkD"/>
    <property type="match status" value="1"/>
</dbReference>
<organism evidence="3 4">
    <name type="scientific">Sporolactobacillus putidus</name>
    <dbReference type="NCBI Taxonomy" id="492735"/>
    <lineage>
        <taxon>Bacteria</taxon>
        <taxon>Bacillati</taxon>
        <taxon>Bacillota</taxon>
        <taxon>Bacilli</taxon>
        <taxon>Bacillales</taxon>
        <taxon>Sporolactobacillaceae</taxon>
        <taxon>Sporolactobacillus</taxon>
    </lineage>
</organism>
<name>A0A917RX91_9BACL</name>
<dbReference type="SUPFAM" id="SSF55811">
    <property type="entry name" value="Nudix"/>
    <property type="match status" value="1"/>
</dbReference>
<dbReference type="GO" id="GO:0016787">
    <property type="term" value="F:hydrolase activity"/>
    <property type="evidence" value="ECO:0007669"/>
    <property type="project" value="UniProtKB-KW"/>
</dbReference>